<evidence type="ECO:0000313" key="3">
    <source>
        <dbReference type="EMBL" id="SDY68516.1"/>
    </source>
</evidence>
<proteinExistence type="predicted"/>
<feature type="domain" description="Secretion system C-terminal sorting" evidence="2">
    <location>
        <begin position="767"/>
        <end position="840"/>
    </location>
</feature>
<sequence length="842" mass="86573">MQNSSTLTLLLGGLLAIGSLNTIQAQTLDPVFQATVLKSNTSLGVQSAPNLTLVQPNGKVLIAGGFDFANGVSASKIQRLNADGTNDVTFNPGGLGANGFISALQLQPDGRILIGGGFTTYNGTDRLTVARLNANGTLDPTFVPSGITARRQIGALALQADGKILVGGGDNLDTGIPGGGVARLNADGSLDTSFNIGTGITSPQGFVRAVFVQADGKVLVGGTFTSFNDQTVSNVVRLTATGSLDPGFAATTDGAVRAIDQQPDGKIVLGGSFEKVNSAAAPRLARLLINGTIDPAFNVGTGPNGTVASLMVQRNGGAQFNGSIVFAGSFTQVNGAVRNRVARVFDNGTVDATFANGVAANGAINSVTQIGAGQFLLAGYFSQYDGVVKTGLARITATGTNEASFGALTEANGFIGQATPLASGKILIIGTFNSFNGTPVPTGVRRLNADGTLDNTYTTTFTTGFGVQPDGRFFVVSSTPTQYSLIRVNAAGAVDNTFTSALFGAVPSMRLRDIVMQPDGRYLVFGSFTTYSGAVRNGIARLTQSGALDDTFLPPASPIARTITSAVVQRTGRIVIAYEETGAGATAGTKLLRLNADGSPDNTFAVGAGASPATFFTVLAQPDGKLLLTGAFTSFNGESTPFGMARLNADGSVDASFDSFAGSFGVRAVQADGRLLGLTGTGASTAIVRLNANGSRDNSFIPVNIPTAIFVGDDFVSGLALQPADGKILVFGAFRSVAGQMRIGLARLLNPGVTSTRATVAKLPLTVYPNPAQTQLNVQLPASQLPLRVFLRNLQGQNIASWPVPANRAQTTLDVRNVAAGLYILQIPTAGSTYQQKVIITK</sequence>
<dbReference type="STRING" id="651662.SAMN04488069_111157"/>
<dbReference type="AlphaFoldDB" id="A0A1H3LVY3"/>
<accession>A0A1H3LVY3</accession>
<dbReference type="InterPro" id="IPR013431">
    <property type="entry name" value="Delta_60_rpt"/>
</dbReference>
<dbReference type="SUPFAM" id="SSF82171">
    <property type="entry name" value="DPP6 N-terminal domain-like"/>
    <property type="match status" value="1"/>
</dbReference>
<dbReference type="NCBIfam" id="TIGR02608">
    <property type="entry name" value="delta_60_rpt"/>
    <property type="match status" value="11"/>
</dbReference>
<organism evidence="3 4">
    <name type="scientific">Hymenobacter psychrophilus</name>
    <dbReference type="NCBI Taxonomy" id="651662"/>
    <lineage>
        <taxon>Bacteria</taxon>
        <taxon>Pseudomonadati</taxon>
        <taxon>Bacteroidota</taxon>
        <taxon>Cytophagia</taxon>
        <taxon>Cytophagales</taxon>
        <taxon>Hymenobacteraceae</taxon>
        <taxon>Hymenobacter</taxon>
    </lineage>
</organism>
<dbReference type="NCBIfam" id="TIGR04183">
    <property type="entry name" value="Por_Secre_tail"/>
    <property type="match status" value="1"/>
</dbReference>
<reference evidence="4" key="1">
    <citation type="submission" date="2016-10" db="EMBL/GenBank/DDBJ databases">
        <authorList>
            <person name="Varghese N."/>
            <person name="Submissions S."/>
        </authorList>
    </citation>
    <scope>NUCLEOTIDE SEQUENCE [LARGE SCALE GENOMIC DNA]</scope>
    <source>
        <strain evidence="4">CGMCC 1.8975</strain>
    </source>
</reference>
<dbReference type="RefSeq" id="WP_175471018.1">
    <property type="nucleotide sequence ID" value="NZ_FNOV01000011.1"/>
</dbReference>
<dbReference type="Pfam" id="PF17164">
    <property type="entry name" value="DUF5122"/>
    <property type="match status" value="13"/>
</dbReference>
<dbReference type="Pfam" id="PF18962">
    <property type="entry name" value="Por_Secre_tail"/>
    <property type="match status" value="1"/>
</dbReference>
<dbReference type="InterPro" id="IPR026444">
    <property type="entry name" value="Secre_tail"/>
</dbReference>
<protein>
    <submittedName>
        <fullName evidence="3">Delta-60 repeat domain-containing protein/Por secretion system C-terminal sorting domain-containing protein</fullName>
    </submittedName>
</protein>
<evidence type="ECO:0000313" key="4">
    <source>
        <dbReference type="Proteomes" id="UP000199249"/>
    </source>
</evidence>
<name>A0A1H3LVY3_9BACT</name>
<gene>
    <name evidence="3" type="ORF">SAMN04488069_111157</name>
</gene>
<dbReference type="Gene3D" id="2.80.10.50">
    <property type="match status" value="6"/>
</dbReference>
<keyword evidence="1" id="KW-0732">Signal</keyword>
<feature type="chain" id="PRO_5011524493" evidence="1">
    <location>
        <begin position="26"/>
        <end position="842"/>
    </location>
</feature>
<keyword evidence="4" id="KW-1185">Reference proteome</keyword>
<feature type="signal peptide" evidence="1">
    <location>
        <begin position="1"/>
        <end position="25"/>
    </location>
</feature>
<dbReference type="SUPFAM" id="SSF50965">
    <property type="entry name" value="Galactose oxidase, central domain"/>
    <property type="match status" value="2"/>
</dbReference>
<dbReference type="Proteomes" id="UP000199249">
    <property type="component" value="Unassembled WGS sequence"/>
</dbReference>
<dbReference type="EMBL" id="FNOV01000011">
    <property type="protein sequence ID" value="SDY68516.1"/>
    <property type="molecule type" value="Genomic_DNA"/>
</dbReference>
<dbReference type="InterPro" id="IPR011043">
    <property type="entry name" value="Gal_Oxase/kelch_b-propeller"/>
</dbReference>
<evidence type="ECO:0000256" key="1">
    <source>
        <dbReference type="SAM" id="SignalP"/>
    </source>
</evidence>
<evidence type="ECO:0000259" key="2">
    <source>
        <dbReference type="Pfam" id="PF18962"/>
    </source>
</evidence>